<protein>
    <submittedName>
        <fullName evidence="5">FMN reductase RutF</fullName>
    </submittedName>
</protein>
<dbReference type="GO" id="GO:0042602">
    <property type="term" value="F:riboflavin reductase (NADPH) activity"/>
    <property type="evidence" value="ECO:0007669"/>
    <property type="project" value="TreeGrafter"/>
</dbReference>
<dbReference type="Gene3D" id="2.30.110.10">
    <property type="entry name" value="Electron Transport, Fmn-binding Protein, Chain A"/>
    <property type="match status" value="1"/>
</dbReference>
<dbReference type="GO" id="GO:0006208">
    <property type="term" value="P:pyrimidine nucleobase catabolic process"/>
    <property type="evidence" value="ECO:0007669"/>
    <property type="project" value="TreeGrafter"/>
</dbReference>
<dbReference type="EMBL" id="RBPT01000518">
    <property type="protein sequence ID" value="RMO35937.1"/>
    <property type="molecule type" value="Genomic_DNA"/>
</dbReference>
<dbReference type="SUPFAM" id="SSF50475">
    <property type="entry name" value="FMN-binding split barrel"/>
    <property type="match status" value="1"/>
</dbReference>
<dbReference type="PANTHER" id="PTHR30466">
    <property type="entry name" value="FLAVIN REDUCTASE"/>
    <property type="match status" value="1"/>
</dbReference>
<name>A0A0N8RMI0_PSESG</name>
<evidence type="ECO:0000259" key="3">
    <source>
        <dbReference type="SMART" id="SM00903"/>
    </source>
</evidence>
<dbReference type="GO" id="GO:0010181">
    <property type="term" value="F:FMN binding"/>
    <property type="evidence" value="ECO:0007669"/>
    <property type="project" value="InterPro"/>
</dbReference>
<dbReference type="InterPro" id="IPR002563">
    <property type="entry name" value="Flavin_Rdtase-like_dom"/>
</dbReference>
<evidence type="ECO:0000313" key="5">
    <source>
        <dbReference type="EMBL" id="RMO36203.1"/>
    </source>
</evidence>
<accession>A0A0N8RMI0</accession>
<evidence type="ECO:0000313" key="8">
    <source>
        <dbReference type="Proteomes" id="UP000273536"/>
    </source>
</evidence>
<dbReference type="Proteomes" id="UP000272471">
    <property type="component" value="Unassembled WGS sequence"/>
</dbReference>
<dbReference type="InterPro" id="IPR050268">
    <property type="entry name" value="NADH-dep_flavin_reductase"/>
</dbReference>
<dbReference type="SMART" id="SM00903">
    <property type="entry name" value="Flavin_Reduct"/>
    <property type="match status" value="1"/>
</dbReference>
<sequence>MATIATSGRGTAQRQAGVAGVWRPRFEHHRPSALPTRPARLSQCTDLKGLIPCMPTLKPLPPSPLTRSASWRFAMRCPASLQPSTSSPPMAPTATAVCSVTDQPPTLLVCINRSASVYETFIENGLLCVNTLGNGQQDLSNLFGGKRSQQERFDGGQWESGVTGAPILNSAKLALDCKVTQSVSVGTHDILFCQVLDIRHQGESDALVYFARQYHHLPGAAPAA</sequence>
<dbReference type="EMBL" id="RBQX01000026">
    <property type="protein sequence ID" value="RMQ21413.1"/>
    <property type="molecule type" value="Genomic_DNA"/>
</dbReference>
<dbReference type="AlphaFoldDB" id="A0A0N8RMI0"/>
<evidence type="ECO:0000256" key="1">
    <source>
        <dbReference type="ARBA" id="ARBA00023002"/>
    </source>
</evidence>
<feature type="domain" description="Flavin reductase like" evidence="3">
    <location>
        <begin position="75"/>
        <end position="216"/>
    </location>
</feature>
<dbReference type="Proteomes" id="UP000280599">
    <property type="component" value="Unassembled WGS sequence"/>
</dbReference>
<gene>
    <name evidence="6" type="ORF">ALQ11_03937</name>
    <name evidence="4" type="ORF">ALQ41_02289</name>
    <name evidence="5" type="ORF">ALQ42_01085</name>
</gene>
<evidence type="ECO:0000313" key="7">
    <source>
        <dbReference type="Proteomes" id="UP000272471"/>
    </source>
</evidence>
<comment type="caution">
    <text evidence="5">The sequence shown here is derived from an EMBL/GenBank/DDBJ whole genome shotgun (WGS) entry which is preliminary data.</text>
</comment>
<dbReference type="Pfam" id="PF01613">
    <property type="entry name" value="Flavin_Reduct"/>
    <property type="match status" value="1"/>
</dbReference>
<evidence type="ECO:0000256" key="2">
    <source>
        <dbReference type="SAM" id="MobiDB-lite"/>
    </source>
</evidence>
<feature type="compositionally biased region" description="Polar residues" evidence="2">
    <location>
        <begin position="1"/>
        <end position="14"/>
    </location>
</feature>
<evidence type="ECO:0000313" key="9">
    <source>
        <dbReference type="Proteomes" id="UP000280599"/>
    </source>
</evidence>
<reference evidence="7 8" key="1">
    <citation type="submission" date="2018-08" db="EMBL/GenBank/DDBJ databases">
        <title>Recombination of ecologically and evolutionarily significant loci maintains genetic cohesion in the Pseudomonas syringae species complex.</title>
        <authorList>
            <person name="Dillon M."/>
            <person name="Thakur S."/>
            <person name="Almeida R.N.D."/>
            <person name="Weir B.S."/>
            <person name="Guttman D.S."/>
        </authorList>
    </citation>
    <scope>NUCLEOTIDE SEQUENCE [LARGE SCALE GENOMIC DNA]</scope>
    <source>
        <strain evidence="6 7">ICMP 4182</strain>
        <strain evidence="5 8">ICMP 6372</strain>
        <strain evidence="4 9">ICMP 867</strain>
    </source>
</reference>
<organism evidence="5 8">
    <name type="scientific">Pseudomonas savastanoi pv. glycinea</name>
    <name type="common">Pseudomonas syringae pv. glycinea</name>
    <dbReference type="NCBI Taxonomy" id="318"/>
    <lineage>
        <taxon>Bacteria</taxon>
        <taxon>Pseudomonadati</taxon>
        <taxon>Pseudomonadota</taxon>
        <taxon>Gammaproteobacteria</taxon>
        <taxon>Pseudomonadales</taxon>
        <taxon>Pseudomonadaceae</taxon>
        <taxon>Pseudomonas</taxon>
    </lineage>
</organism>
<evidence type="ECO:0000313" key="4">
    <source>
        <dbReference type="EMBL" id="RMO35937.1"/>
    </source>
</evidence>
<dbReference type="Proteomes" id="UP000273536">
    <property type="component" value="Unassembled WGS sequence"/>
</dbReference>
<dbReference type="PANTHER" id="PTHR30466:SF1">
    <property type="entry name" value="FMN REDUCTASE (NADH) RUTF"/>
    <property type="match status" value="1"/>
</dbReference>
<dbReference type="InterPro" id="IPR012349">
    <property type="entry name" value="Split_barrel_FMN-bd"/>
</dbReference>
<keyword evidence="1" id="KW-0560">Oxidoreductase</keyword>
<evidence type="ECO:0000313" key="6">
    <source>
        <dbReference type="EMBL" id="RMQ21413.1"/>
    </source>
</evidence>
<feature type="region of interest" description="Disordered" evidence="2">
    <location>
        <begin position="1"/>
        <end position="24"/>
    </location>
</feature>
<proteinExistence type="predicted"/>
<dbReference type="EMBL" id="RBPS01000197">
    <property type="protein sequence ID" value="RMO36203.1"/>
    <property type="molecule type" value="Genomic_DNA"/>
</dbReference>